<sequence>MSTPERQSARARRRRHEHERQAVVFGVIIAGLAVVGVGALAVYTGAVDSPFDEPFYAPASDQSKLAVPCVPDETMPVPYADVHVNVLNASGDVGIARITGDLLTDRGFTVDSLGNADETLDFIEIATNAEGLPAAYTLAAQFETPAVVLDDRAEPTVDVLVGSGFSGLVEEESVGLEADTPLVNLAGCVPVDEITPRHLPTPEPTVQDDEAAEE</sequence>
<feature type="domain" description="LytR/CpsA/Psr regulator C-terminal" evidence="3">
    <location>
        <begin position="81"/>
        <end position="165"/>
    </location>
</feature>
<keyword evidence="2" id="KW-0472">Membrane</keyword>
<reference evidence="5" key="1">
    <citation type="journal article" date="2019" name="Int. J. Syst. Evol. Microbiol.">
        <title>The Global Catalogue of Microorganisms (GCM) 10K type strain sequencing project: providing services to taxonomists for standard genome sequencing and annotation.</title>
        <authorList>
            <consortium name="The Broad Institute Genomics Platform"/>
            <consortium name="The Broad Institute Genome Sequencing Center for Infectious Disease"/>
            <person name="Wu L."/>
            <person name="Ma J."/>
        </authorList>
    </citation>
    <scope>NUCLEOTIDE SEQUENCE [LARGE SCALE GENOMIC DNA]</scope>
    <source>
        <strain evidence="5">NBRC 108565</strain>
    </source>
</reference>
<evidence type="ECO:0000256" key="1">
    <source>
        <dbReference type="SAM" id="MobiDB-lite"/>
    </source>
</evidence>
<evidence type="ECO:0000259" key="3">
    <source>
        <dbReference type="Pfam" id="PF13399"/>
    </source>
</evidence>
<proteinExistence type="predicted"/>
<accession>A0ABM8G2Y8</accession>
<protein>
    <recommendedName>
        <fullName evidence="3">LytR/CpsA/Psr regulator C-terminal domain-containing protein</fullName>
    </recommendedName>
</protein>
<dbReference type="RefSeq" id="WP_286216986.1">
    <property type="nucleotide sequence ID" value="NZ_AP027729.1"/>
</dbReference>
<evidence type="ECO:0000313" key="5">
    <source>
        <dbReference type="Proteomes" id="UP001321475"/>
    </source>
</evidence>
<keyword evidence="5" id="KW-1185">Reference proteome</keyword>
<feature type="region of interest" description="Disordered" evidence="1">
    <location>
        <begin position="193"/>
        <end position="214"/>
    </location>
</feature>
<dbReference type="Pfam" id="PF13399">
    <property type="entry name" value="LytR_C"/>
    <property type="match status" value="1"/>
</dbReference>
<evidence type="ECO:0000313" key="4">
    <source>
        <dbReference type="EMBL" id="BDZ42512.1"/>
    </source>
</evidence>
<organism evidence="4 5">
    <name type="scientific">Paraoerskovia sediminicola</name>
    <dbReference type="NCBI Taxonomy" id="1138587"/>
    <lineage>
        <taxon>Bacteria</taxon>
        <taxon>Bacillati</taxon>
        <taxon>Actinomycetota</taxon>
        <taxon>Actinomycetes</taxon>
        <taxon>Micrococcales</taxon>
        <taxon>Cellulomonadaceae</taxon>
        <taxon>Paraoerskovia</taxon>
    </lineage>
</organism>
<evidence type="ECO:0000256" key="2">
    <source>
        <dbReference type="SAM" id="Phobius"/>
    </source>
</evidence>
<feature type="transmembrane region" description="Helical" evidence="2">
    <location>
        <begin position="21"/>
        <end position="43"/>
    </location>
</feature>
<dbReference type="InterPro" id="IPR027381">
    <property type="entry name" value="LytR/CpsA/Psr_C"/>
</dbReference>
<keyword evidence="2" id="KW-1133">Transmembrane helix</keyword>
<dbReference type="EMBL" id="AP027729">
    <property type="protein sequence ID" value="BDZ42512.1"/>
    <property type="molecule type" value="Genomic_DNA"/>
</dbReference>
<dbReference type="Proteomes" id="UP001321475">
    <property type="component" value="Chromosome"/>
</dbReference>
<gene>
    <name evidence="4" type="ORF">GCM10025865_18110</name>
</gene>
<name>A0ABM8G2Y8_9CELL</name>
<keyword evidence="2" id="KW-0812">Transmembrane</keyword>
<dbReference type="Gene3D" id="3.30.70.2390">
    <property type="match status" value="1"/>
</dbReference>